<protein>
    <submittedName>
        <fullName evidence="2">Uncharacterized protein</fullName>
    </submittedName>
</protein>
<dbReference type="EMBL" id="EF084631">
    <property type="protein sequence ID" value="ABK23943.1"/>
    <property type="molecule type" value="mRNA"/>
</dbReference>
<dbReference type="AlphaFoldDB" id="A9NTI2"/>
<dbReference type="OMA" id="TFRIVIG"/>
<feature type="transmembrane region" description="Helical" evidence="1">
    <location>
        <begin position="12"/>
        <end position="31"/>
    </location>
</feature>
<organism evidence="2">
    <name type="scientific">Picea sitchensis</name>
    <name type="common">Sitka spruce</name>
    <name type="synonym">Pinus sitchensis</name>
    <dbReference type="NCBI Taxonomy" id="3332"/>
    <lineage>
        <taxon>Eukaryota</taxon>
        <taxon>Viridiplantae</taxon>
        <taxon>Streptophyta</taxon>
        <taxon>Embryophyta</taxon>
        <taxon>Tracheophyta</taxon>
        <taxon>Spermatophyta</taxon>
        <taxon>Pinopsida</taxon>
        <taxon>Pinidae</taxon>
        <taxon>Conifers I</taxon>
        <taxon>Pinales</taxon>
        <taxon>Pinaceae</taxon>
        <taxon>Picea</taxon>
    </lineage>
</organism>
<evidence type="ECO:0000256" key="1">
    <source>
        <dbReference type="SAM" id="Phobius"/>
    </source>
</evidence>
<keyword evidence="1" id="KW-1133">Transmembrane helix</keyword>
<name>A9NTI2_PICSI</name>
<evidence type="ECO:0000313" key="2">
    <source>
        <dbReference type="EMBL" id="ABK23943.1"/>
    </source>
</evidence>
<keyword evidence="1" id="KW-0812">Transmembrane</keyword>
<reference evidence="2" key="1">
    <citation type="journal article" date="2008" name="BMC Genomics">
        <title>A conifer genomics resource of 200,000 spruce (Picea spp.) ESTs and 6,464 high-quality, sequence-finished full-length cDNAs for Sitka spruce (Picea sitchensis).</title>
        <authorList>
            <person name="Ralph S.G."/>
            <person name="Chun H.J."/>
            <person name="Kolosova N."/>
            <person name="Cooper D."/>
            <person name="Oddy C."/>
            <person name="Ritland C.E."/>
            <person name="Kirkpatrick R."/>
            <person name="Moore R."/>
            <person name="Barber S."/>
            <person name="Holt R.A."/>
            <person name="Jones S.J."/>
            <person name="Marra M.A."/>
            <person name="Douglas C.J."/>
            <person name="Ritland K."/>
            <person name="Bohlmann J."/>
        </authorList>
    </citation>
    <scope>NUCLEOTIDE SEQUENCE</scope>
    <source>
        <tissue evidence="2">Green portion of the leader tissue</tissue>
    </source>
</reference>
<sequence length="104" mass="11904">MASQASRVGLRLALVVLICVLAFYVGRPLYWKLSATLHEVREKNYDPQAMKEGISQLVYSAQRSVGWFHDESDAGVIEQPAKKPAKKTDKIKRMNFRRLAYYAE</sequence>
<accession>A9NTI2</accession>
<proteinExistence type="evidence at transcript level"/>
<keyword evidence="1" id="KW-0472">Membrane</keyword>